<reference evidence="2" key="3">
    <citation type="journal article" date="2014" name="J. Virol.">
        <title>Comparative genome analysis of four elephant endotheliotropic herpesviruses, EEHV3, EEHV4, EEHV5, and EEHV6, from cases of hemorrhagic disease or viremia.</title>
        <authorList>
            <person name="Zong JC"/>
            <person name="Latimer EM"/>
            <person name="Long SY"/>
            <person name="Richman LK"/>
            <person name="Heaggans SY"/>
            <person name="Hayward GS."/>
        </authorList>
    </citation>
    <scope>NUCLEOTIDE SEQUENCE [LARGE SCALE GENOMIC DNA]</scope>
</reference>
<accession>A0A0S1TP19</accession>
<reference evidence="2" key="2">
    <citation type="journal article" date="2011" name="Vet. Microbiol.">
        <title>Detection and evaluation of novel herpesviruses in routine and pathological samples from Asian and African elephants: identification of two new probosciviruses (EEHV5 and EEHV6) and two new gammaherpesviruses (EGHV3B and EGHV5).</title>
        <authorList>
            <person name="Latimer E"/>
            <person name="Zong JC"/>
            <person name="Heaggans SY"/>
            <person name="Richman LK"/>
            <person name="Hayward GS."/>
        </authorList>
    </citation>
    <scope>NUCLEOTIDE SEQUENCE [LARGE SCALE GENOMIC DNA]</scope>
</reference>
<reference evidence="1 2" key="4">
    <citation type="journal article" date="2016" name="MSphere">
        <title>Complete Genome Sequence of Elephant Endotheliotropic Herpesvirus 4, the First Example of a GC-Rich Branch Proboscivirus.</title>
        <authorList>
            <person name="Ling P.D."/>
            <person name="Long S.Y."/>
            <person name="Fuery A."/>
            <person name="Peng R.S."/>
            <person name="Heaggans S.Y."/>
            <person name="Qin X."/>
            <person name="Worley K.C."/>
            <person name="Dugan S."/>
            <person name="Hayward G.S."/>
        </authorList>
    </citation>
    <scope>NUCLEOTIDE SEQUENCE [LARGE SCALE GENOMIC DNA]</scope>
    <source>
        <strain evidence="1">North American NAP69</strain>
    </source>
</reference>
<dbReference type="RefSeq" id="YP_009179241.1">
    <property type="nucleotide sequence ID" value="NC_028379.1"/>
</dbReference>
<evidence type="ECO:0000313" key="2">
    <source>
        <dbReference type="Proteomes" id="UP000161618"/>
    </source>
</evidence>
<gene>
    <name evidence="1" type="primary">E4C</name>
</gene>
<dbReference type="EMBL" id="KT832477">
    <property type="protein sequence ID" value="ALM25933.1"/>
    <property type="molecule type" value="Genomic_DNA"/>
</dbReference>
<name>A0A0S1TP19_9BETA</name>
<protein>
    <submittedName>
        <fullName evidence="1">Protein E4C</fullName>
    </submittedName>
</protein>
<reference evidence="1 2" key="5">
    <citation type="journal article" date="2016" name="MSphere">
        <title>Comparison of the Gene Coding Contents and Other Unusual Features of the GC-Rich and AT-Rich Branch Probosciviruses.</title>
        <authorList>
            <person name="Ling P.D."/>
            <person name="Long S.Y."/>
            <person name="Zong J.C."/>
            <person name="Heaggans S.Y."/>
            <person name="Qin X."/>
            <person name="Hayward G.S."/>
        </authorList>
    </citation>
    <scope>NUCLEOTIDE SEQUENCE [LARGE SCALE GENOMIC DNA]</scope>
    <source>
        <strain evidence="1">North American NAP69</strain>
    </source>
</reference>
<organism evidence="1 2">
    <name type="scientific">Elephant endotheliotropic herpesvirus 4</name>
    <dbReference type="NCBI Taxonomy" id="548914"/>
    <lineage>
        <taxon>Viruses</taxon>
        <taxon>Duplodnaviria</taxon>
        <taxon>Heunggongvirae</taxon>
        <taxon>Peploviricota</taxon>
        <taxon>Herviviricetes</taxon>
        <taxon>Herpesvirales</taxon>
        <taxon>Orthoherpesviridae</taxon>
        <taxon>Betaherpesvirinae</taxon>
        <taxon>Proboscivirus</taxon>
    </lineage>
</organism>
<dbReference type="KEGG" id="vg:26196522"/>
<reference evidence="2" key="1">
    <citation type="journal article" date="2009" name="Vet. Pathol.">
        <title>Clinico-pathologic features of fatal disease attributed to new variants of endotheliotropic herpesviruses in two Asian elephants (Elephas maximus).</title>
        <authorList>
            <person name="Garner M.M."/>
            <person name="Helmick K."/>
            <person name="Ochsenreiter J."/>
            <person name="Richman L.K."/>
            <person name="Latimer E."/>
            <person name="Wise A.G."/>
            <person name="Maes R.K."/>
            <person name="Kiupel M."/>
            <person name="Nordhausen R.W."/>
            <person name="Zong J.C."/>
            <person name="Hayward G.S."/>
        </authorList>
    </citation>
    <scope>NUCLEOTIDE SEQUENCE [LARGE SCALE GENOMIC DNA]</scope>
</reference>
<keyword evidence="2" id="KW-1185">Reference proteome</keyword>
<sequence>MPRFLLNLICGAFLLVTAAVVPSEGHVKHMIQKTSSSHSNCSIWYDYDSISAMMAHGNPDFFKDTITWEELYHFEKDALAELNGYPTVSRWTYSVSEIRATYSVFAALGKRTGTNRVSSKQQCYAYEVRGLPEDYVHDVILPELLKFKIAY</sequence>
<dbReference type="Proteomes" id="UP000161618">
    <property type="component" value="Segment"/>
</dbReference>
<dbReference type="GeneID" id="26196522"/>
<evidence type="ECO:0000313" key="1">
    <source>
        <dbReference type="EMBL" id="ALM25933.1"/>
    </source>
</evidence>
<proteinExistence type="predicted"/>